<keyword evidence="1" id="KW-0732">Signal</keyword>
<dbReference type="Gene3D" id="1.20.1600.10">
    <property type="entry name" value="Outer membrane efflux proteins (OEP)"/>
    <property type="match status" value="1"/>
</dbReference>
<gene>
    <name evidence="2" type="ORF">MMF98_03885</name>
</gene>
<comment type="caution">
    <text evidence="2">The sequence shown here is derived from an EMBL/GenBank/DDBJ whole genome shotgun (WGS) entry which is preliminary data.</text>
</comment>
<dbReference type="Proteomes" id="UP001139447">
    <property type="component" value="Unassembled WGS sequence"/>
</dbReference>
<name>A0A9X1VS64_9BURK</name>
<accession>A0A9X1VS64</accession>
<dbReference type="AlphaFoldDB" id="A0A9X1VS64"/>
<dbReference type="SUPFAM" id="SSF56954">
    <property type="entry name" value="Outer membrane efflux proteins (OEP)"/>
    <property type="match status" value="1"/>
</dbReference>
<feature type="signal peptide" evidence="1">
    <location>
        <begin position="1"/>
        <end position="20"/>
    </location>
</feature>
<evidence type="ECO:0000313" key="2">
    <source>
        <dbReference type="EMBL" id="MCJ0762343.1"/>
    </source>
</evidence>
<evidence type="ECO:0000313" key="3">
    <source>
        <dbReference type="Proteomes" id="UP001139447"/>
    </source>
</evidence>
<dbReference type="PANTHER" id="PTHR30203:SF24">
    <property type="entry name" value="BLR4935 PROTEIN"/>
    <property type="match status" value="1"/>
</dbReference>
<dbReference type="InterPro" id="IPR010131">
    <property type="entry name" value="MdtP/NodT-like"/>
</dbReference>
<evidence type="ECO:0000256" key="1">
    <source>
        <dbReference type="SAM" id="SignalP"/>
    </source>
</evidence>
<proteinExistence type="predicted"/>
<feature type="chain" id="PRO_5040753501" evidence="1">
    <location>
        <begin position="21"/>
        <end position="470"/>
    </location>
</feature>
<dbReference type="EMBL" id="JALGBI010000001">
    <property type="protein sequence ID" value="MCJ0762343.1"/>
    <property type="molecule type" value="Genomic_DNA"/>
</dbReference>
<organism evidence="2 3">
    <name type="scientific">Variovorax terrae</name>
    <dbReference type="NCBI Taxonomy" id="2923278"/>
    <lineage>
        <taxon>Bacteria</taxon>
        <taxon>Pseudomonadati</taxon>
        <taxon>Pseudomonadota</taxon>
        <taxon>Betaproteobacteria</taxon>
        <taxon>Burkholderiales</taxon>
        <taxon>Comamonadaceae</taxon>
        <taxon>Variovorax</taxon>
    </lineage>
</organism>
<dbReference type="PROSITE" id="PS51257">
    <property type="entry name" value="PROKAR_LIPOPROTEIN"/>
    <property type="match status" value="1"/>
</dbReference>
<protein>
    <submittedName>
        <fullName evidence="2">TolC family protein</fullName>
    </submittedName>
</protein>
<dbReference type="PANTHER" id="PTHR30203">
    <property type="entry name" value="OUTER MEMBRANE CATION EFFLUX PROTEIN"/>
    <property type="match status" value="1"/>
</dbReference>
<keyword evidence="3" id="KW-1185">Reference proteome</keyword>
<reference evidence="2" key="1">
    <citation type="submission" date="2022-03" db="EMBL/GenBank/DDBJ databases">
        <authorList>
            <person name="Woo C.Y."/>
        </authorList>
    </citation>
    <scope>NUCLEOTIDE SEQUENCE</scope>
    <source>
        <strain evidence="2">CYS-02</strain>
    </source>
</reference>
<dbReference type="GO" id="GO:0015562">
    <property type="term" value="F:efflux transmembrane transporter activity"/>
    <property type="evidence" value="ECO:0007669"/>
    <property type="project" value="InterPro"/>
</dbReference>
<sequence>MRPLLRPGLLAAVLALAGCAAPSPDGYRGEIAALTAGKTAGVAAALPAPDADTGPLVAELLAQPLDAGAAVRIALLNNPGLRASFATLAISDAERVRAGRAPNPHFALGRFAEGDRLEIERVLSFNVLGLLTLPWRAEWQGRQTELAKLQAAQDVVRLAAETRKAWIRAVAAQQSAGYLRDVRDAAETGAELARRMARVGNWSRLQQAREQAFLADATAQLARAEQARVAARERLTRLLGLWGTQAQYALPERLPDLPAAVVEPTEVEAQALRQRLDVKSAVDESRYVAQSLGYVRATGVINALDLSYTRNTTFDNARGDKEAKRGWEVELPLPLFDWGQAGNARAQGLYLQSVARVQAVAVQARSEAREAYLGWRTAYDLARHYRDEIVPLRRFINDEMVLRYNGMLASVWALLADTRQNVLAVNSALEAQRDFWLADTDLQTTLSGTSPGALPALASSAAAGGEPQGH</sequence>
<dbReference type="RefSeq" id="WP_243304509.1">
    <property type="nucleotide sequence ID" value="NZ_JALGBI010000001.1"/>
</dbReference>